<keyword evidence="3" id="KW-0677">Repeat</keyword>
<dbReference type="GO" id="GO:0000981">
    <property type="term" value="F:DNA-binding transcription factor activity, RNA polymerase II-specific"/>
    <property type="evidence" value="ECO:0007669"/>
    <property type="project" value="TreeGrafter"/>
</dbReference>
<sequence>MLINSLPQKLQQQEHVSHLITCVIRPRRHILVIVNPFSGQKRGLKLWETHVEPILKIANIDYDIVKTIHRKHAVEIAKNLILDNYDAVAAISGDGLILEVISGLLMRQDRERALKMPLAHIPGGTSNGLAASICFQCNEPFSPRGIFCTEMAIMLARPRYLPLRINHVQTEHDGSKAMFMSLTWGLIADIDIGSERFRWAGMARLHMEAFLRVAKLPHVARYKGRISYLPVLGNVLQCPAKLWNDLENYTKGHFEYRPVENFIDHEGSEAGGSISNSFSDIFRSDNLIQMPPLCEPVGSDWNMLEGYFVYVCLTSLSHLGSDVPYLPCARLDDDFLYLTYVDWSNVKSRFDFAKMMLGINDCSHLTYSFLQIVPVRACRVEPLGNSGGYIAIDGEPITSGSAFQVMPTRHCATAAQTDQTEPLDLSISKVKEVGSKSQSFSVEGVSDEGIKPLLRLVPIETLMEVAELSKQRECLRKKRLCNVCQKEVVNMKVHMITHTGEKPYSCSICKKNFIQFIDMKRHRVTHTGEKPYSCSICKKNFTQCGYMKIHMLTHTGEKPHSCSICKKNFTQCGYMKRHMLTHTGEKPHSCSICKKNFTQFGNMKEHMMTHTGEKPYSCPICGKCSSRKQDLQTHMVTHDMNRPVYHCTVCSKSFTNKMSLKSHMLKH</sequence>
<accession>A0A4E9FSF3</accession>
<dbReference type="GO" id="GO:0031519">
    <property type="term" value="C:PcG protein complex"/>
    <property type="evidence" value="ECO:0007669"/>
    <property type="project" value="TreeGrafter"/>
</dbReference>
<evidence type="ECO:0000256" key="4">
    <source>
        <dbReference type="ARBA" id="ARBA00022771"/>
    </source>
</evidence>
<keyword evidence="4 9" id="KW-0863">Zinc-finger</keyword>
<dbReference type="Gene3D" id="2.60.200.40">
    <property type="match status" value="1"/>
</dbReference>
<feature type="domain" description="C2H2-type" evidence="11">
    <location>
        <begin position="504"/>
        <end position="531"/>
    </location>
</feature>
<evidence type="ECO:0000313" key="14">
    <source>
        <dbReference type="WBParaSite" id="Bm2561.1"/>
    </source>
</evidence>
<dbReference type="GO" id="GO:0008270">
    <property type="term" value="F:zinc ion binding"/>
    <property type="evidence" value="ECO:0007669"/>
    <property type="project" value="UniProtKB-KW"/>
</dbReference>
<dbReference type="GeneID" id="6100433"/>
<dbReference type="PANTHER" id="PTHR14003:SF23">
    <property type="entry name" value="ZINC FINGER PROTEIN 143"/>
    <property type="match status" value="1"/>
</dbReference>
<dbReference type="SMART" id="SM00046">
    <property type="entry name" value="DAGKc"/>
    <property type="match status" value="1"/>
</dbReference>
<dbReference type="FunFam" id="3.30.160.60:FF:002343">
    <property type="entry name" value="Zinc finger protein 33A"/>
    <property type="match status" value="1"/>
</dbReference>
<keyword evidence="6" id="KW-0805">Transcription regulation</keyword>
<dbReference type="WBParaSite" id="Bm2561.1">
    <property type="protein sequence ID" value="Bm2561.1"/>
    <property type="gene ID" value="WBGene00222822"/>
</dbReference>
<reference evidence="14" key="3">
    <citation type="submission" date="2022-04" db="UniProtKB">
        <authorList>
            <consortium name="WormBaseParasite"/>
        </authorList>
    </citation>
    <scope>IDENTIFICATION</scope>
</reference>
<dbReference type="PANTHER" id="PTHR14003">
    <property type="entry name" value="TRANSCRIPTIONAL REPRESSOR PROTEIN YY"/>
    <property type="match status" value="1"/>
</dbReference>
<feature type="domain" description="DAGKc" evidence="10">
    <location>
        <begin position="25"/>
        <end position="172"/>
    </location>
</feature>
<dbReference type="Pfam" id="PF00096">
    <property type="entry name" value="zf-C2H2"/>
    <property type="match status" value="5"/>
</dbReference>
<name>A0A4E9FSF3_BRUMA</name>
<feature type="domain" description="C2H2-type" evidence="11">
    <location>
        <begin position="588"/>
        <end position="615"/>
    </location>
</feature>
<dbReference type="InterPro" id="IPR036236">
    <property type="entry name" value="Znf_C2H2_sf"/>
</dbReference>
<dbReference type="FunFam" id="3.30.160.60:FF:001289">
    <property type="entry name" value="Zinc finger protein 574"/>
    <property type="match status" value="1"/>
</dbReference>
<dbReference type="PROSITE" id="PS00028">
    <property type="entry name" value="ZINC_FINGER_C2H2_1"/>
    <property type="match status" value="5"/>
</dbReference>
<evidence type="ECO:0000313" key="12">
    <source>
        <dbReference type="EMBL" id="VIO99522.1"/>
    </source>
</evidence>
<dbReference type="EMBL" id="CAAKNF010000195">
    <property type="protein sequence ID" value="VIO99522.1"/>
    <property type="molecule type" value="Genomic_DNA"/>
</dbReference>
<evidence type="ECO:0000256" key="8">
    <source>
        <dbReference type="ARBA" id="ARBA00023242"/>
    </source>
</evidence>
<dbReference type="GO" id="GO:0016301">
    <property type="term" value="F:kinase activity"/>
    <property type="evidence" value="ECO:0007669"/>
    <property type="project" value="InterPro"/>
</dbReference>
<dbReference type="InterPro" id="IPR001206">
    <property type="entry name" value="Diacylglycerol_kinase_cat_dom"/>
</dbReference>
<reference evidence="12" key="2">
    <citation type="submission" date="2019-04" db="EMBL/GenBank/DDBJ databases">
        <authorList>
            <person name="Howe K."/>
            <person name="Paulini M."/>
            <person name="Williams G."/>
        </authorList>
    </citation>
    <scope>NUCLEOTIDE SEQUENCE [LARGE SCALE GENOMIC DNA]</scope>
    <source>
        <strain evidence="12">FR3</strain>
    </source>
</reference>
<dbReference type="GO" id="GO:0000785">
    <property type="term" value="C:chromatin"/>
    <property type="evidence" value="ECO:0007669"/>
    <property type="project" value="TreeGrafter"/>
</dbReference>
<protein>
    <submittedName>
        <fullName evidence="12 14">Zinc finger, C2H2 type family protein</fullName>
    </submittedName>
</protein>
<organism evidence="12">
    <name type="scientific">Brugia malayi</name>
    <name type="common">Filarial nematode worm</name>
    <dbReference type="NCBI Taxonomy" id="6279"/>
    <lineage>
        <taxon>Eukaryota</taxon>
        <taxon>Metazoa</taxon>
        <taxon>Ecdysozoa</taxon>
        <taxon>Nematoda</taxon>
        <taxon>Chromadorea</taxon>
        <taxon>Rhabditida</taxon>
        <taxon>Spirurina</taxon>
        <taxon>Spiruromorpha</taxon>
        <taxon>Filarioidea</taxon>
        <taxon>Onchocercidae</taxon>
        <taxon>Brugia</taxon>
    </lineage>
</organism>
<dbReference type="SUPFAM" id="SSF111331">
    <property type="entry name" value="NAD kinase/diacylglycerol kinase-like"/>
    <property type="match status" value="1"/>
</dbReference>
<feature type="domain" description="C2H2-type" evidence="11">
    <location>
        <begin position="616"/>
        <end position="643"/>
    </location>
</feature>
<keyword evidence="13" id="KW-1185">Reference proteome</keyword>
<dbReference type="FunFam" id="3.30.160.60:FF:000358">
    <property type="entry name" value="zinc finger protein 24"/>
    <property type="match status" value="1"/>
</dbReference>
<evidence type="ECO:0000259" key="11">
    <source>
        <dbReference type="PROSITE" id="PS50157"/>
    </source>
</evidence>
<dbReference type="Pfam" id="PF00781">
    <property type="entry name" value="DAGK_cat"/>
    <property type="match status" value="1"/>
</dbReference>
<dbReference type="GO" id="GO:0000978">
    <property type="term" value="F:RNA polymerase II cis-regulatory region sequence-specific DNA binding"/>
    <property type="evidence" value="ECO:0007669"/>
    <property type="project" value="TreeGrafter"/>
</dbReference>
<dbReference type="GO" id="GO:0005667">
    <property type="term" value="C:transcription regulator complex"/>
    <property type="evidence" value="ECO:0007669"/>
    <property type="project" value="TreeGrafter"/>
</dbReference>
<dbReference type="GO" id="GO:0045893">
    <property type="term" value="P:positive regulation of DNA-templated transcription"/>
    <property type="evidence" value="ECO:0007669"/>
    <property type="project" value="UniProtKB-ARBA"/>
</dbReference>
<reference evidence="13" key="1">
    <citation type="journal article" date="2007" name="Science">
        <title>Draft genome of the filarial nematode parasite Brugia malayi.</title>
        <authorList>
            <person name="Ghedin E."/>
            <person name="Wang S."/>
            <person name="Spiro D."/>
            <person name="Caler E."/>
            <person name="Zhao Q."/>
            <person name="Crabtree J."/>
            <person name="Allen J.E."/>
            <person name="Delcher A.L."/>
            <person name="Guiliano D.B."/>
            <person name="Miranda-Saavedra D."/>
            <person name="Angiuoli S.V."/>
            <person name="Creasy T."/>
            <person name="Amedeo P."/>
            <person name="Haas B."/>
            <person name="El-Sayed N.M."/>
            <person name="Wortman J.R."/>
            <person name="Feldblyum T."/>
            <person name="Tallon L."/>
            <person name="Schatz M."/>
            <person name="Shumway M."/>
            <person name="Koo H."/>
            <person name="Salzberg S.L."/>
            <person name="Schobel S."/>
            <person name="Pertea M."/>
            <person name="Pop M."/>
            <person name="White O."/>
            <person name="Barton G.J."/>
            <person name="Carlow C.K."/>
            <person name="Crawford M.J."/>
            <person name="Daub J."/>
            <person name="Dimmic M.W."/>
            <person name="Estes C.F."/>
            <person name="Foster J.M."/>
            <person name="Ganatra M."/>
            <person name="Gregory W.F."/>
            <person name="Johnson N.M."/>
            <person name="Jin J."/>
            <person name="Komuniecki R."/>
            <person name="Korf I."/>
            <person name="Kumar S."/>
            <person name="Laney S."/>
            <person name="Li B.W."/>
            <person name="Li W."/>
            <person name="Lindblom T.H."/>
            <person name="Lustigman S."/>
            <person name="Ma D."/>
            <person name="Maina C.V."/>
            <person name="Martin D.M."/>
            <person name="McCarter J.P."/>
            <person name="McReynolds L."/>
            <person name="Mitreva M."/>
            <person name="Nutman T.B."/>
            <person name="Parkinson J."/>
            <person name="Peregrin-Alvarez J.M."/>
            <person name="Poole C."/>
            <person name="Ren Q."/>
            <person name="Saunders L."/>
            <person name="Sluder A.E."/>
            <person name="Smith K."/>
            <person name="Stanke M."/>
            <person name="Unnasch T.R."/>
            <person name="Ware J."/>
            <person name="Wei A.D."/>
            <person name="Weil G."/>
            <person name="Williams D.J."/>
            <person name="Zhang Y."/>
            <person name="Williams S.A."/>
            <person name="Fraser-Liggett C."/>
            <person name="Slatko B."/>
            <person name="Blaxter M.L."/>
            <person name="Scott A.L."/>
        </authorList>
    </citation>
    <scope>NUCLEOTIDE SEQUENCE</scope>
    <source>
        <strain evidence="13">FR3</strain>
    </source>
</reference>
<proteinExistence type="predicted"/>
<evidence type="ECO:0000256" key="3">
    <source>
        <dbReference type="ARBA" id="ARBA00022737"/>
    </source>
</evidence>
<dbReference type="PROSITE" id="PS50157">
    <property type="entry name" value="ZINC_FINGER_C2H2_2"/>
    <property type="match status" value="7"/>
</dbReference>
<evidence type="ECO:0000256" key="1">
    <source>
        <dbReference type="ARBA" id="ARBA00004123"/>
    </source>
</evidence>
<dbReference type="OrthoDB" id="3853857at2759"/>
<dbReference type="RefSeq" id="XP_042938496.1">
    <property type="nucleotide sequence ID" value="XM_043082562.1"/>
</dbReference>
<dbReference type="Gene3D" id="3.40.50.10330">
    <property type="entry name" value="Probable inorganic polyphosphate/atp-NAD kinase, domain 1"/>
    <property type="match status" value="1"/>
</dbReference>
<evidence type="ECO:0000256" key="7">
    <source>
        <dbReference type="ARBA" id="ARBA00023163"/>
    </source>
</evidence>
<evidence type="ECO:0000256" key="5">
    <source>
        <dbReference type="ARBA" id="ARBA00022833"/>
    </source>
</evidence>
<keyword evidence="5" id="KW-0862">Zinc</keyword>
<dbReference type="PROSITE" id="PS50146">
    <property type="entry name" value="DAGK"/>
    <property type="match status" value="1"/>
</dbReference>
<feature type="domain" description="C2H2-type" evidence="11">
    <location>
        <begin position="472"/>
        <end position="503"/>
    </location>
</feature>
<keyword evidence="7" id="KW-0804">Transcription</keyword>
<dbReference type="SMART" id="SM00355">
    <property type="entry name" value="ZnF_C2H2"/>
    <property type="match status" value="7"/>
</dbReference>
<evidence type="ECO:0000256" key="9">
    <source>
        <dbReference type="PROSITE-ProRule" id="PRU00042"/>
    </source>
</evidence>
<feature type="domain" description="C2H2-type" evidence="11">
    <location>
        <begin position="645"/>
        <end position="667"/>
    </location>
</feature>
<accession>A0A8L7SZ87</accession>
<dbReference type="InterPro" id="IPR016064">
    <property type="entry name" value="NAD/diacylglycerol_kinase_sf"/>
</dbReference>
<evidence type="ECO:0000313" key="13">
    <source>
        <dbReference type="Proteomes" id="UP000006672"/>
    </source>
</evidence>
<gene>
    <name evidence="12" type="primary">Bma-sphk-1</name>
    <name evidence="12" type="ORF">BM_BM2561</name>
</gene>
<dbReference type="AlphaFoldDB" id="A0A4E9FSF3"/>
<dbReference type="FunFam" id="3.30.160.60:FF:001732">
    <property type="entry name" value="Zgc:162936"/>
    <property type="match status" value="1"/>
</dbReference>
<dbReference type="KEGG" id="bmy:BM_BM2561"/>
<evidence type="ECO:0000256" key="6">
    <source>
        <dbReference type="ARBA" id="ARBA00023015"/>
    </source>
</evidence>
<keyword evidence="2" id="KW-0479">Metal-binding</keyword>
<feature type="domain" description="C2H2-type" evidence="11">
    <location>
        <begin position="560"/>
        <end position="587"/>
    </location>
</feature>
<evidence type="ECO:0000259" key="10">
    <source>
        <dbReference type="PROSITE" id="PS50146"/>
    </source>
</evidence>
<comment type="subcellular location">
    <subcellularLocation>
        <location evidence="1">Nucleus</location>
    </subcellularLocation>
</comment>
<dbReference type="FunFam" id="3.30.160.60:FF:000264">
    <property type="entry name" value="Zinc finger protein 236"/>
    <property type="match status" value="1"/>
</dbReference>
<dbReference type="InterPro" id="IPR017438">
    <property type="entry name" value="ATP-NAD_kinase_N"/>
</dbReference>
<dbReference type="InterPro" id="IPR013087">
    <property type="entry name" value="Znf_C2H2_type"/>
</dbReference>
<feature type="domain" description="C2H2-type" evidence="11">
    <location>
        <begin position="532"/>
        <end position="559"/>
    </location>
</feature>
<dbReference type="CTD" id="6100433"/>
<keyword evidence="8" id="KW-0539">Nucleus</keyword>
<evidence type="ECO:0000256" key="2">
    <source>
        <dbReference type="ARBA" id="ARBA00022723"/>
    </source>
</evidence>
<dbReference type="Proteomes" id="UP000006672">
    <property type="component" value="Unassembled WGS sequence"/>
</dbReference>
<dbReference type="SUPFAM" id="SSF57667">
    <property type="entry name" value="beta-beta-alpha zinc fingers"/>
    <property type="match status" value="4"/>
</dbReference>
<dbReference type="Gene3D" id="3.30.160.60">
    <property type="entry name" value="Classic Zinc Finger"/>
    <property type="match status" value="7"/>
</dbReference>